<dbReference type="PANTHER" id="PTHR36440:SF1">
    <property type="entry name" value="PUTATIVE (AFU_ORTHOLOGUE AFUA_8G07350)-RELATED"/>
    <property type="match status" value="1"/>
</dbReference>
<dbReference type="EMBL" id="CP002580">
    <property type="protein sequence ID" value="AJK46697.1"/>
    <property type="molecule type" value="Genomic_DNA"/>
</dbReference>
<dbReference type="InterPro" id="IPR013096">
    <property type="entry name" value="Cupin_2"/>
</dbReference>
<dbReference type="KEGG" id="bpla:bpln_1g21060"/>
<protein>
    <recommendedName>
        <fullName evidence="1">Cupin type-2 domain-containing protein</fullName>
    </recommendedName>
</protein>
<evidence type="ECO:0000313" key="2">
    <source>
        <dbReference type="EMBL" id="AJK46697.1"/>
    </source>
</evidence>
<dbReference type="Pfam" id="PF07883">
    <property type="entry name" value="Cupin_2"/>
    <property type="match status" value="1"/>
</dbReference>
<dbReference type="Proteomes" id="UP000031838">
    <property type="component" value="Chromosome 1"/>
</dbReference>
<evidence type="ECO:0000313" key="3">
    <source>
        <dbReference type="Proteomes" id="UP000031838"/>
    </source>
</evidence>
<reference evidence="3" key="1">
    <citation type="submission" date="2011-03" db="EMBL/GenBank/DDBJ databases">
        <authorList>
            <person name="Voget S."/>
            <person name="Streit W.R."/>
            <person name="Jaeger K.E."/>
            <person name="Daniel R."/>
        </authorList>
    </citation>
    <scope>NUCLEOTIDE SEQUENCE [LARGE SCALE GENOMIC DNA]</scope>
    <source>
        <strain evidence="3">PG1</strain>
    </source>
</reference>
<reference evidence="2 3" key="2">
    <citation type="journal article" date="2016" name="Appl. Microbiol. Biotechnol.">
        <title>Mutations improving production and secretion of extracellular lipase by Burkholderia glumae PG1.</title>
        <authorList>
            <person name="Knapp A."/>
            <person name="Voget S."/>
            <person name="Gao R."/>
            <person name="Zaburannyi N."/>
            <person name="Krysciak D."/>
            <person name="Breuer M."/>
            <person name="Hauer B."/>
            <person name="Streit W.R."/>
            <person name="Muller R."/>
            <person name="Daniel R."/>
            <person name="Jaeger K.E."/>
        </authorList>
    </citation>
    <scope>NUCLEOTIDE SEQUENCE [LARGE SCALE GENOMIC DNA]</scope>
    <source>
        <strain evidence="2 3">PG1</strain>
    </source>
</reference>
<organism evidence="2 3">
    <name type="scientific">Burkholderia plantarii</name>
    <dbReference type="NCBI Taxonomy" id="41899"/>
    <lineage>
        <taxon>Bacteria</taxon>
        <taxon>Pseudomonadati</taxon>
        <taxon>Pseudomonadota</taxon>
        <taxon>Betaproteobacteria</taxon>
        <taxon>Burkholderiales</taxon>
        <taxon>Burkholderiaceae</taxon>
        <taxon>Burkholderia</taxon>
    </lineage>
</organism>
<gene>
    <name evidence="2" type="ORF">BGL_1c21930</name>
</gene>
<dbReference type="InterPro" id="IPR011051">
    <property type="entry name" value="RmlC_Cupin_sf"/>
</dbReference>
<accession>A0A0B6RMY3</accession>
<sequence length="162" mass="17590">MFILNDKPVEYDFGGSRTRLLASGAQTGDAFCMLEIFSPGNRATPMHRHEHEDETLLLLEGELEVMVDGVPHHVLPGHTLVFPRGTEHQITNRIEQTARYLVICTPAGFDRFVDACADAQPGPVDAGLPTDADKARMHAAAAQFGITLIPPPPFGSSTISSR</sequence>
<dbReference type="InterPro" id="IPR053146">
    <property type="entry name" value="QDO-like"/>
</dbReference>
<feature type="domain" description="Cupin type-2" evidence="1">
    <location>
        <begin position="34"/>
        <end position="104"/>
    </location>
</feature>
<dbReference type="KEGG" id="bgp:BGL_1c21930"/>
<dbReference type="HOGENOM" id="CLU_103066_3_2_4"/>
<dbReference type="RefSeq" id="WP_052498331.1">
    <property type="nucleotide sequence ID" value="NZ_CP066798.1"/>
</dbReference>
<dbReference type="InterPro" id="IPR014710">
    <property type="entry name" value="RmlC-like_jellyroll"/>
</dbReference>
<dbReference type="SUPFAM" id="SSF51182">
    <property type="entry name" value="RmlC-like cupins"/>
    <property type="match status" value="1"/>
</dbReference>
<evidence type="ECO:0000259" key="1">
    <source>
        <dbReference type="Pfam" id="PF07883"/>
    </source>
</evidence>
<dbReference type="Gene3D" id="2.60.120.10">
    <property type="entry name" value="Jelly Rolls"/>
    <property type="match status" value="1"/>
</dbReference>
<dbReference type="AlphaFoldDB" id="A0A0B6RMY3"/>
<keyword evidence="3" id="KW-1185">Reference proteome</keyword>
<proteinExistence type="predicted"/>
<dbReference type="PANTHER" id="PTHR36440">
    <property type="entry name" value="PUTATIVE (AFU_ORTHOLOGUE AFUA_8G07350)-RELATED"/>
    <property type="match status" value="1"/>
</dbReference>
<name>A0A0B6RMY3_BURPL</name>